<dbReference type="EMBL" id="NCVQ01000001">
    <property type="protein sequence ID" value="PWZ52528.1"/>
    <property type="molecule type" value="Genomic_DNA"/>
</dbReference>
<proteinExistence type="predicted"/>
<name>A0A317Y1M6_MAIZE</name>
<reference evidence="5" key="1">
    <citation type="journal article" date="2018" name="Nat. Genet.">
        <title>Extensive intraspecific gene order and gene structural variations between Mo17 and other maize genomes.</title>
        <authorList>
            <person name="Sun S."/>
            <person name="Zhou Y."/>
            <person name="Chen J."/>
            <person name="Shi J."/>
            <person name="Zhao H."/>
            <person name="Zhao H."/>
            <person name="Song W."/>
            <person name="Zhang M."/>
            <person name="Cui Y."/>
            <person name="Dong X."/>
            <person name="Liu H."/>
            <person name="Ma X."/>
            <person name="Jiao Y."/>
            <person name="Wang B."/>
            <person name="Wei X."/>
            <person name="Stein J.C."/>
            <person name="Glaubitz J.C."/>
            <person name="Lu F."/>
            <person name="Yu G."/>
            <person name="Liang C."/>
            <person name="Fengler K."/>
            <person name="Li B."/>
            <person name="Rafalski A."/>
            <person name="Schnable P.S."/>
            <person name="Ware D.H."/>
            <person name="Buckler E.S."/>
            <person name="Lai J."/>
        </authorList>
    </citation>
    <scope>NUCLEOTIDE SEQUENCE [LARGE SCALE GENOMIC DNA]</scope>
    <source>
        <tissue evidence="5">Seedling</tissue>
    </source>
</reference>
<evidence type="ECO:0000256" key="1">
    <source>
        <dbReference type="ARBA" id="ARBA00022574"/>
    </source>
</evidence>
<keyword evidence="1 3" id="KW-0853">WD repeat</keyword>
<dbReference type="InterPro" id="IPR036322">
    <property type="entry name" value="WD40_repeat_dom_sf"/>
</dbReference>
<dbReference type="ExpressionAtlas" id="A0A317Y1M6">
    <property type="expression patterns" value="baseline"/>
</dbReference>
<feature type="repeat" description="WD" evidence="3">
    <location>
        <begin position="371"/>
        <end position="397"/>
    </location>
</feature>
<dbReference type="SUPFAM" id="SSF50978">
    <property type="entry name" value="WD40 repeat-like"/>
    <property type="match status" value="1"/>
</dbReference>
<dbReference type="GO" id="GO:0032259">
    <property type="term" value="P:methylation"/>
    <property type="evidence" value="ECO:0007669"/>
    <property type="project" value="UniProtKB-KW"/>
</dbReference>
<protein>
    <submittedName>
        <fullName evidence="5">COMPASS-like H3K4 histone methylase component WDR5A</fullName>
    </submittedName>
</protein>
<dbReference type="PANTHER" id="PTHR35723">
    <property type="entry name" value="POLYPHOSPHATIDYLINOSITOL PHOSPHATASE"/>
    <property type="match status" value="1"/>
</dbReference>
<comment type="caution">
    <text evidence="5">The sequence shown here is derived from an EMBL/GenBank/DDBJ whole genome shotgun (WGS) entry which is preliminary data.</text>
</comment>
<evidence type="ECO:0000313" key="5">
    <source>
        <dbReference type="EMBL" id="PWZ52528.1"/>
    </source>
</evidence>
<organism evidence="5">
    <name type="scientific">Zea mays</name>
    <name type="common">Maize</name>
    <dbReference type="NCBI Taxonomy" id="4577"/>
    <lineage>
        <taxon>Eukaryota</taxon>
        <taxon>Viridiplantae</taxon>
        <taxon>Streptophyta</taxon>
        <taxon>Embryophyta</taxon>
        <taxon>Tracheophyta</taxon>
        <taxon>Spermatophyta</taxon>
        <taxon>Magnoliopsida</taxon>
        <taxon>Liliopsida</taxon>
        <taxon>Poales</taxon>
        <taxon>Poaceae</taxon>
        <taxon>PACMAD clade</taxon>
        <taxon>Panicoideae</taxon>
        <taxon>Andropogonodae</taxon>
        <taxon>Andropogoneae</taxon>
        <taxon>Tripsacinae</taxon>
        <taxon>Zea</taxon>
    </lineage>
</organism>
<evidence type="ECO:0000256" key="3">
    <source>
        <dbReference type="PROSITE-ProRule" id="PRU00221"/>
    </source>
</evidence>
<evidence type="ECO:0000256" key="2">
    <source>
        <dbReference type="ARBA" id="ARBA00022737"/>
    </source>
</evidence>
<dbReference type="Pfam" id="PF00400">
    <property type="entry name" value="WD40"/>
    <property type="match status" value="2"/>
</dbReference>
<keyword evidence="5" id="KW-0489">Methyltransferase</keyword>
<dbReference type="InterPro" id="IPR015943">
    <property type="entry name" value="WD40/YVTN_repeat-like_dom_sf"/>
</dbReference>
<dbReference type="SMART" id="SM00320">
    <property type="entry name" value="WD40"/>
    <property type="match status" value="2"/>
</dbReference>
<evidence type="ECO:0000256" key="4">
    <source>
        <dbReference type="SAM" id="MobiDB-lite"/>
    </source>
</evidence>
<keyword evidence="2" id="KW-0677">Repeat</keyword>
<dbReference type="Gene3D" id="2.130.10.10">
    <property type="entry name" value="YVTN repeat-like/Quinoprotein amine dehydrogenase"/>
    <property type="match status" value="1"/>
</dbReference>
<dbReference type="InterPro" id="IPR019775">
    <property type="entry name" value="WD40_repeat_CS"/>
</dbReference>
<dbReference type="PROSITE" id="PS00678">
    <property type="entry name" value="WD_REPEATS_1"/>
    <property type="match status" value="1"/>
</dbReference>
<accession>A0A317Y1M6</accession>
<dbReference type="AlphaFoldDB" id="A0A317Y1M6"/>
<dbReference type="PROSITE" id="PS50082">
    <property type="entry name" value="WD_REPEATS_2"/>
    <property type="match status" value="1"/>
</dbReference>
<dbReference type="InterPro" id="IPR001680">
    <property type="entry name" value="WD40_rpt"/>
</dbReference>
<dbReference type="GO" id="GO:0008168">
    <property type="term" value="F:methyltransferase activity"/>
    <property type="evidence" value="ECO:0007669"/>
    <property type="project" value="UniProtKB-KW"/>
</dbReference>
<keyword evidence="5" id="KW-0808">Transferase</keyword>
<dbReference type="Proteomes" id="UP000251960">
    <property type="component" value="Chromosome 1"/>
</dbReference>
<sequence>MLLIVPHPDDKSMSVDLPKQNSTPEVLQRVTTTEILQGNDSLGLKYVEDYNGKLVDCMEGFILEFNHFKAAAAECATGEGSSEDDGDTAWKAAIDSIVSVGFSVPSSNGMVKAASSGNDEVNNHVDLEEPRERKLKGSGLSCIRNTQTRELSHTLIVMRAKEIHEWSRSQEYKTIMQKMLQLVLVLLSTHHHLEIRYHDACIISIGCILSSQVRCTGTNLIQIIPCCTFRNNKGQPLNSGFVAVRGTRDGITKAVEFLKQVLGTYSLRYIKASRMLGDQLALAWVVKFHLPSALGKFSKHEAFTGEVNGTSVLFLPCAVYNWTPPEGAGQFHGIPLDVKRLWNFSAGKFLKTYIGHVNTKYCIPAAFSITNSKYIVSGSEDKCVYLWDLQSRRIVQKLEGHTDTVIAVSCHPKENMIASGALDNDKTVKVWVQKEED</sequence>
<feature type="region of interest" description="Disordered" evidence="4">
    <location>
        <begin position="1"/>
        <end position="21"/>
    </location>
</feature>
<gene>
    <name evidence="5" type="primary">WDR5A_1</name>
    <name evidence="5" type="ORF">Zm00014a_026298</name>
</gene>